<reference evidence="1" key="1">
    <citation type="journal article" date="2021" name="Proc. Natl. Acad. Sci. U.S.A.">
        <title>A Catalog of Tens of Thousands of Viruses from Human Metagenomes Reveals Hidden Associations with Chronic Diseases.</title>
        <authorList>
            <person name="Tisza M.J."/>
            <person name="Buck C.B."/>
        </authorList>
    </citation>
    <scope>NUCLEOTIDE SEQUENCE</scope>
    <source>
        <strain evidence="1">CtG4L18</strain>
    </source>
</reference>
<accession>A0A8S5UPN6</accession>
<sequence length="31" mass="3705">MNTGDMTQNGTRINEWFDYYNAGKVLFNKFE</sequence>
<protein>
    <submittedName>
        <fullName evidence="1">Uncharacterized protein</fullName>
    </submittedName>
</protein>
<proteinExistence type="predicted"/>
<evidence type="ECO:0000313" key="1">
    <source>
        <dbReference type="EMBL" id="DAF96370.1"/>
    </source>
</evidence>
<dbReference type="EMBL" id="BK016114">
    <property type="protein sequence ID" value="DAF96370.1"/>
    <property type="molecule type" value="Genomic_DNA"/>
</dbReference>
<name>A0A8S5UPN6_9CAUD</name>
<organism evidence="1">
    <name type="scientific">Podoviridae sp. ctG4L18</name>
    <dbReference type="NCBI Taxonomy" id="2825234"/>
    <lineage>
        <taxon>Viruses</taxon>
        <taxon>Duplodnaviria</taxon>
        <taxon>Heunggongvirae</taxon>
        <taxon>Uroviricota</taxon>
        <taxon>Caudoviricetes</taxon>
    </lineage>
</organism>